<sequence length="123" mass="13864">MHQYNQVKKIFFVVLGILAIGFMFVGAMRSYIHWKEDYYFGTIVSAGDRGFVIKEGNGKEFTVLINEKTIMRKGRETVISDLQVGDAVIVIGTFGGDGRVEARVIRFLDENRGVRGVSPYPVR</sequence>
<dbReference type="Proteomes" id="UP000177480">
    <property type="component" value="Unassembled WGS sequence"/>
</dbReference>
<organism evidence="2 3">
    <name type="scientific">Candidatus Ryanbacteria bacterium RIFCSPHIGHO2_01_FULL_45_22</name>
    <dbReference type="NCBI Taxonomy" id="1802114"/>
    <lineage>
        <taxon>Bacteria</taxon>
        <taxon>Candidatus Ryaniibacteriota</taxon>
    </lineage>
</organism>
<accession>A0A1G2FZS6</accession>
<protein>
    <submittedName>
        <fullName evidence="2">Uncharacterized protein</fullName>
    </submittedName>
</protein>
<reference evidence="2 3" key="1">
    <citation type="journal article" date="2016" name="Nat. Commun.">
        <title>Thousands of microbial genomes shed light on interconnected biogeochemical processes in an aquifer system.</title>
        <authorList>
            <person name="Anantharaman K."/>
            <person name="Brown C.T."/>
            <person name="Hug L.A."/>
            <person name="Sharon I."/>
            <person name="Castelle C.J."/>
            <person name="Probst A.J."/>
            <person name="Thomas B.C."/>
            <person name="Singh A."/>
            <person name="Wilkins M.J."/>
            <person name="Karaoz U."/>
            <person name="Brodie E.L."/>
            <person name="Williams K.H."/>
            <person name="Hubbard S.S."/>
            <person name="Banfield J.F."/>
        </authorList>
    </citation>
    <scope>NUCLEOTIDE SEQUENCE [LARGE SCALE GENOMIC DNA]</scope>
</reference>
<comment type="caution">
    <text evidence="2">The sequence shown here is derived from an EMBL/GenBank/DDBJ whole genome shotgun (WGS) entry which is preliminary data.</text>
</comment>
<keyword evidence="1" id="KW-1133">Transmembrane helix</keyword>
<gene>
    <name evidence="2" type="ORF">A2719_01880</name>
</gene>
<proteinExistence type="predicted"/>
<keyword evidence="1" id="KW-0472">Membrane</keyword>
<name>A0A1G2FZS6_9BACT</name>
<dbReference type="AlphaFoldDB" id="A0A1G2FZS6"/>
<dbReference type="EMBL" id="MHNK01000020">
    <property type="protein sequence ID" value="OGZ43090.1"/>
    <property type="molecule type" value="Genomic_DNA"/>
</dbReference>
<dbReference type="STRING" id="1802114.A2719_01880"/>
<feature type="transmembrane region" description="Helical" evidence="1">
    <location>
        <begin position="12"/>
        <end position="32"/>
    </location>
</feature>
<evidence type="ECO:0000256" key="1">
    <source>
        <dbReference type="SAM" id="Phobius"/>
    </source>
</evidence>
<keyword evidence="1" id="KW-0812">Transmembrane</keyword>
<evidence type="ECO:0000313" key="2">
    <source>
        <dbReference type="EMBL" id="OGZ43090.1"/>
    </source>
</evidence>
<evidence type="ECO:0000313" key="3">
    <source>
        <dbReference type="Proteomes" id="UP000177480"/>
    </source>
</evidence>